<dbReference type="RefSeq" id="WP_089780978.1">
    <property type="nucleotide sequence ID" value="NZ_CABLRR010000005.1"/>
</dbReference>
<feature type="compositionally biased region" description="Acidic residues" evidence="5">
    <location>
        <begin position="241"/>
        <end position="250"/>
    </location>
</feature>
<organism evidence="7 8">
    <name type="scientific">Haloferax massiliensis</name>
    <dbReference type="NCBI Taxonomy" id="1476858"/>
    <lineage>
        <taxon>Archaea</taxon>
        <taxon>Methanobacteriati</taxon>
        <taxon>Methanobacteriota</taxon>
        <taxon>Stenosarchaea group</taxon>
        <taxon>Halobacteria</taxon>
        <taxon>Halobacteriales</taxon>
        <taxon>Haloferacaceae</taxon>
        <taxon>Haloferax</taxon>
    </lineage>
</organism>
<dbReference type="Proteomes" id="UP000198902">
    <property type="component" value="Unassembled WGS sequence"/>
</dbReference>
<dbReference type="Pfam" id="PF24034">
    <property type="entry name" value="DUF7343"/>
    <property type="match status" value="1"/>
</dbReference>
<dbReference type="InterPro" id="IPR053180">
    <property type="entry name" value="Ca-binding_acidic-repeat"/>
</dbReference>
<evidence type="ECO:0000256" key="1">
    <source>
        <dbReference type="ARBA" id="ARBA00004613"/>
    </source>
</evidence>
<dbReference type="PANTHER" id="PTHR37467">
    <property type="entry name" value="EXPORTED CALCIUM-BINDING GLYCOPROTEIN-RELATED"/>
    <property type="match status" value="1"/>
</dbReference>
<evidence type="ECO:0000313" key="8">
    <source>
        <dbReference type="Proteomes" id="UP000198902"/>
    </source>
</evidence>
<keyword evidence="2" id="KW-0964">Secreted</keyword>
<evidence type="ECO:0000259" key="6">
    <source>
        <dbReference type="Pfam" id="PF24034"/>
    </source>
</evidence>
<dbReference type="EMBL" id="CSTE01000005">
    <property type="protein sequence ID" value="CQR52982.1"/>
    <property type="molecule type" value="Genomic_DNA"/>
</dbReference>
<feature type="compositionally biased region" description="Polar residues" evidence="5">
    <location>
        <begin position="154"/>
        <end position="167"/>
    </location>
</feature>
<dbReference type="AlphaFoldDB" id="A0A0D6JWG2"/>
<feature type="domain" description="DUF7343" evidence="6">
    <location>
        <begin position="360"/>
        <end position="419"/>
    </location>
</feature>
<feature type="compositionally biased region" description="Basic and acidic residues" evidence="5">
    <location>
        <begin position="170"/>
        <end position="185"/>
    </location>
</feature>
<dbReference type="InterPro" id="IPR059100">
    <property type="entry name" value="TSP3_bac"/>
</dbReference>
<keyword evidence="4" id="KW-0106">Calcium</keyword>
<protein>
    <recommendedName>
        <fullName evidence="6">DUF7343 domain-containing protein</fullName>
    </recommendedName>
</protein>
<keyword evidence="3" id="KW-0732">Signal</keyword>
<dbReference type="SUPFAM" id="SSF103647">
    <property type="entry name" value="TSP type-3 repeat"/>
    <property type="match status" value="1"/>
</dbReference>
<dbReference type="InterPro" id="IPR055767">
    <property type="entry name" value="DUF7343"/>
</dbReference>
<evidence type="ECO:0000256" key="3">
    <source>
        <dbReference type="ARBA" id="ARBA00022729"/>
    </source>
</evidence>
<proteinExistence type="predicted"/>
<feature type="compositionally biased region" description="Polar residues" evidence="5">
    <location>
        <begin position="206"/>
        <end position="216"/>
    </location>
</feature>
<dbReference type="Gene3D" id="4.10.1080.10">
    <property type="entry name" value="TSP type-3 repeat"/>
    <property type="match status" value="1"/>
</dbReference>
<gene>
    <name evidence="7" type="ORF">BN996_03399</name>
</gene>
<evidence type="ECO:0000256" key="5">
    <source>
        <dbReference type="SAM" id="MobiDB-lite"/>
    </source>
</evidence>
<dbReference type="PANTHER" id="PTHR37467:SF1">
    <property type="entry name" value="EXPORTED CALCIUM-BINDING GLYCOPROTEIN"/>
    <property type="match status" value="1"/>
</dbReference>
<reference evidence="8" key="1">
    <citation type="submission" date="2015-03" db="EMBL/GenBank/DDBJ databases">
        <authorList>
            <person name="Urmite Genomes"/>
        </authorList>
    </citation>
    <scope>NUCLEOTIDE SEQUENCE [LARGE SCALE GENOMIC DNA]</scope>
    <source>
        <strain evidence="8">Arc-Hr</strain>
    </source>
</reference>
<evidence type="ECO:0000313" key="7">
    <source>
        <dbReference type="EMBL" id="CQR52982.1"/>
    </source>
</evidence>
<name>A0A0D6JWG2_9EURY</name>
<dbReference type="GO" id="GO:0005509">
    <property type="term" value="F:calcium ion binding"/>
    <property type="evidence" value="ECO:0007669"/>
    <property type="project" value="InterPro"/>
</dbReference>
<keyword evidence="8" id="KW-1185">Reference proteome</keyword>
<dbReference type="OrthoDB" id="27885at2157"/>
<evidence type="ECO:0000256" key="2">
    <source>
        <dbReference type="ARBA" id="ARBA00022525"/>
    </source>
</evidence>
<sequence>MSYARATFVLVVLVLSGAVVPAPVLATADLAADETSVEGTFTNTISTDRTSGSTYLWASEPNTLAVEFDSPSESNTYEVCVRDGGGEQVGCTEASGTSGNQTVEFEYESLSEFEGSSNVSVVLWKSFPGQAERIATDRINVTILEKQGDVDGDNLSNVNERTNNTSMFLKDTDRDSLEDGAEVKKHGTSPTAPDTDGDGLNDAVELSNSLNPTNPDTDGDGIPDGVEMRLGTPPNNATVDTDGDGLDDGYEYEHGTNPVDPDTDGDGLNDGLEQRLGTDATDGSTTPMLLFTAGTLLGVVAVGGRWFLASSRYQLGSSLSASRLFDPLGTETDEGGDTPDSQSEPPEFDRDELQQSSQPVLTDEDKVIQLLRDNGGWVYQSKIVDQTGWSKSKVSRLLSSMDENEDIEKISVGRQNVVAEEGSMPKGAESPFDE</sequence>
<dbReference type="Pfam" id="PF18884">
    <property type="entry name" value="TSP3_bac"/>
    <property type="match status" value="4"/>
</dbReference>
<comment type="subcellular location">
    <subcellularLocation>
        <location evidence="1">Secreted</location>
    </subcellularLocation>
</comment>
<dbReference type="InterPro" id="IPR028974">
    <property type="entry name" value="TSP_type-3_rpt"/>
</dbReference>
<feature type="region of interest" description="Disordered" evidence="5">
    <location>
        <begin position="326"/>
        <end position="362"/>
    </location>
</feature>
<evidence type="ECO:0000256" key="4">
    <source>
        <dbReference type="ARBA" id="ARBA00022837"/>
    </source>
</evidence>
<accession>A0A0D6JWG2</accession>
<feature type="region of interest" description="Disordered" evidence="5">
    <location>
        <begin position="151"/>
        <end position="284"/>
    </location>
</feature>